<dbReference type="InterPro" id="IPR036291">
    <property type="entry name" value="NAD(P)-bd_dom_sf"/>
</dbReference>
<evidence type="ECO:0000259" key="2">
    <source>
        <dbReference type="SMART" id="SM00822"/>
    </source>
</evidence>
<dbReference type="PRINTS" id="PR00080">
    <property type="entry name" value="SDRFAMILY"/>
</dbReference>
<dbReference type="PANTHER" id="PTHR42879">
    <property type="entry name" value="3-OXOACYL-(ACYL-CARRIER-PROTEIN) REDUCTASE"/>
    <property type="match status" value="1"/>
</dbReference>
<dbReference type="InterPro" id="IPR057326">
    <property type="entry name" value="KR_dom"/>
</dbReference>
<dbReference type="InterPro" id="IPR002347">
    <property type="entry name" value="SDR_fam"/>
</dbReference>
<dbReference type="PRINTS" id="PR00081">
    <property type="entry name" value="GDHRDH"/>
</dbReference>
<evidence type="ECO:0000256" key="1">
    <source>
        <dbReference type="ARBA" id="ARBA00006484"/>
    </source>
</evidence>
<dbReference type="SMART" id="SM00822">
    <property type="entry name" value="PKS_KR"/>
    <property type="match status" value="1"/>
</dbReference>
<dbReference type="PANTHER" id="PTHR42879:SF2">
    <property type="entry name" value="3-OXOACYL-[ACYL-CARRIER-PROTEIN] REDUCTASE FABG"/>
    <property type="match status" value="1"/>
</dbReference>
<dbReference type="SUPFAM" id="SSF51735">
    <property type="entry name" value="NAD(P)-binding Rossmann-fold domains"/>
    <property type="match status" value="1"/>
</dbReference>
<feature type="domain" description="Ketoreductase" evidence="2">
    <location>
        <begin position="11"/>
        <end position="188"/>
    </location>
</feature>
<dbReference type="EMBL" id="RAPE01000001">
    <property type="protein sequence ID" value="RKF16398.1"/>
    <property type="molecule type" value="Genomic_DNA"/>
</dbReference>
<comment type="caution">
    <text evidence="3">The sequence shown here is derived from an EMBL/GenBank/DDBJ whole genome shotgun (WGS) entry which is preliminary data.</text>
</comment>
<dbReference type="FunFam" id="3.40.50.720:FF:000084">
    <property type="entry name" value="Short-chain dehydrogenase reductase"/>
    <property type="match status" value="1"/>
</dbReference>
<gene>
    <name evidence="3" type="ORF">D6850_02245</name>
</gene>
<comment type="similarity">
    <text evidence="1">Belongs to the short-chain dehydrogenases/reductases (SDR) family.</text>
</comment>
<sequence>MGRVSYDFSGRTVLVTGASRGIGLGVARGFARAGAELAILADDAGVVEAAEALTQETGTRVTPLRCDITDADQIDAALSGLDTIDVLVNNAGLERTTPLAEPGAEVEDTFRRIIDINVMGTYLMTRRALPKMQSGGRIILTASIWGRTAVAEFSAYCASKHANIGFMRSIAHELGPRGINVNAVCPGWVKTEAAVLTLERMAQSTGRAEEDLMQEVIGGQVLSGLLEPDDMAAIYLFLASDGARDITGQAYHLDRGEVMA</sequence>
<organism evidence="3 4">
    <name type="scientific">Roseovarius spongiae</name>
    <dbReference type="NCBI Taxonomy" id="2320272"/>
    <lineage>
        <taxon>Bacteria</taxon>
        <taxon>Pseudomonadati</taxon>
        <taxon>Pseudomonadota</taxon>
        <taxon>Alphaproteobacteria</taxon>
        <taxon>Rhodobacterales</taxon>
        <taxon>Roseobacteraceae</taxon>
        <taxon>Roseovarius</taxon>
    </lineage>
</organism>
<dbReference type="InterPro" id="IPR050259">
    <property type="entry name" value="SDR"/>
</dbReference>
<evidence type="ECO:0000313" key="3">
    <source>
        <dbReference type="EMBL" id="RKF16398.1"/>
    </source>
</evidence>
<dbReference type="AlphaFoldDB" id="A0A3A8AVR1"/>
<dbReference type="OrthoDB" id="9789398at2"/>
<protein>
    <submittedName>
        <fullName evidence="3">SDR family oxidoreductase</fullName>
    </submittedName>
</protein>
<dbReference type="Pfam" id="PF13561">
    <property type="entry name" value="adh_short_C2"/>
    <property type="match status" value="1"/>
</dbReference>
<accession>A0A3A8AVR1</accession>
<evidence type="ECO:0000313" key="4">
    <source>
        <dbReference type="Proteomes" id="UP000281128"/>
    </source>
</evidence>
<dbReference type="CDD" id="cd05233">
    <property type="entry name" value="SDR_c"/>
    <property type="match status" value="1"/>
</dbReference>
<keyword evidence="4" id="KW-1185">Reference proteome</keyword>
<dbReference type="RefSeq" id="WP_121163433.1">
    <property type="nucleotide sequence ID" value="NZ_RAPE01000001.1"/>
</dbReference>
<proteinExistence type="inferred from homology"/>
<dbReference type="Gene3D" id="3.40.50.720">
    <property type="entry name" value="NAD(P)-binding Rossmann-like Domain"/>
    <property type="match status" value="1"/>
</dbReference>
<dbReference type="Proteomes" id="UP000281128">
    <property type="component" value="Unassembled WGS sequence"/>
</dbReference>
<reference evidence="3 4" key="1">
    <citation type="submission" date="2018-09" db="EMBL/GenBank/DDBJ databases">
        <title>Roseovarius spongiae sp. nov., isolated from a marine sponge.</title>
        <authorList>
            <person name="Zhuang L."/>
            <person name="Luo L."/>
        </authorList>
    </citation>
    <scope>NUCLEOTIDE SEQUENCE [LARGE SCALE GENOMIC DNA]</scope>
    <source>
        <strain evidence="3 4">HN-E21</strain>
    </source>
</reference>
<name>A0A3A8AVR1_9RHOB</name>